<sequence length="2530" mass="258571">MAFPSNNQYTAIEVGGVPLFDVLGDESPASTDLVGNSTFPAGFFAYDGTNVYFRLRLDADPRNTQLTGFRNFSWGVLINTTGVAGTYNWLFNVDGLNNRVSLIQNTVVQFNSWTDQAEGTNGNGAPNVSRTITNFDFARVVPADSSIGGTPDFFLDWYLPANVFFSTLGITESSLLRTIYFSSANANNYNKDSLRTSEGFSFVNAFSNPVSAQDTDIRARLETNKQLTGGPASLLLGQQATWTGTITVRNNGQSAANAVSLVDLIGTDVVGSFVVDSVSQGLITYNALTKQLTWNVGNLPANIQATLTFTLTGSYTLSGQRLLDRVVATGLDSFSGGGVTSNTTIVNVNVTASATINGVVTDQATGLFLPNTTVNLLQGVTVVASTITNAIGFYSFTNLVPGNYTIEAARATYNTASVNTSVAPGASNTVNIPLQPQTSSISGNVSSGGPILGATIVLTNSSGVIVGTTITDALGNYSFVGLIPGPYNLAVSAAAFQSQTIGVTTVANQASVVNVTLVPNPGALSGTVQDSVTSAPLPGTTVELLTSTGILLNSTTTDAGGVYTFDALAPGLYQVRASVSGYSTGIVSALVVSGLTATGNLLLLQNPGTVTGQVRDAATLLPIQGATVQVIDGQGVVSGTLSTDVTGVYTFASLRPGSYSLIFSAPGYGSVTNGAVVTSNAITVVDAPLTRIAGTLSGTVTGPGSLPIPGAVVTVYANNVQIASVLTDLAGNYTVPGLSPGSYTVVIGANTFTSASLGTSISGGQTTTLDALLTPNPGTLTGTITDQGANPLSGVSVTVAASSGTGIIVATTVTGNDGTYTVTGLAPGNYIVVASSLNFQQVSAGASIAAAGTTVLNLSLASDPGTISGVILDAQTGSPIAGANVQIRVLDAGGSLVATVQSAPDGQYVLGNLAPGVYTVVASAVDFQTNSATVQVFPNLTTVGNVALLPNPGSIFGTVTSSIGSTPIGGAVVSVLNSSGQLVTSVLTDIAGNFTVTGLAPDQYTLSVLSPDFQNRSVGAIVVSGVTTPVAVQLIPDPGSITGTVTPTVQNTLLQLRDINNVFIDSFAANPDGTFSFNNLAPGVYTVTASAPNYSSAQAGAVVVSGETDVIALTILPNPATITGTITTTGGVPLPTSFVQVLNPIGILVASGFSDANGVYTVGNLPAGSYTVVGNAVNFGQASQGVTLTAGQILPDVNFTLLGDTGGLTGQVTDAFTGTLLSGATVVISDATTQLPVITTTTSLFGNFLVSGLAPGTYIVTASLTGYASRQVGAIVVSDQNGIVHLFLTPDPGTIAGTVVDTNGNPVTGTNIQITVVNEDNVIIATVLANSDGTYQIPQLLQGTYFITASAPGFASSTVSAIVASDQVTPVSNVLTPNPVAVTATVLIVGSSTPIAGSQVQVKSANNIVIAAGTTDSSGQVTFQGLPAGTLFFTADAVDFGTDSKTVFAGPGDILTVELLLRDDPGQVVGLVTDLTTGAPVPNASVTLRNVAGVNVSTALTNDSGQYSFTGVTPGTYTVIANAANFGPELSGVTVAPNIVSNVSFALQPNPGVIQGTVRDAGTNLPIPNATVTIRQFSGDGPIITTTLTDANGFFRSTQLSPRSYVVVSGIDGYGSAAVSADVVSSQVTTVEVFLTPNPGAIQGTILDAETLQPLGGTLVRVINNQGTIIASVNTDANGFYYAGGLPPGDYTVGAVNPVYQAGLSETLIQPNVTNTVNLLLQGNPATLNGLVYDAVDGSPLPGAVIEIRVSGTNILVRRVVSDGTGRYIVSGLPQGTFDVGAQLQNYKISTNTVFLSPGEVEGLNIPLSPFPATIIGTVADALTLTPIAGALVRLVIPNTDIEVGSVLTGADGTYTLSNIPEGQYTLTFSANAFASDVQSITLEENEVATINAFLDANPSTISGRVTAQGSGAGIQGALVRVFTQNGAFVTSTLTDANGFYELPGIREGTYSVIYSATGFGTTLRTIPLPAGTSVTVDVSLVQDTASIQGTVRDAANGLPLPSALVQIFVVGTTIPVASVLTNQQGGYTIDGLLPQEYRVVYSATNYQSQTNLLLFNPGEVKTNDVALDRLPSRIEGTVTEAASGLPIANASVTLLYSGSGIIAATGFTDPNGNYALDGLSPGEYTLRFQAPGYVTGTVPIVLGLNERVVVNQALGLGSGTIAGSVRRASDGTPIVNALVLAFTVAGQPIGSTLTDVNGAYLLSGLPQGPVVLVVRATGFQSERRDVAIRAGQTAQEDFALVANPASLTGFITDIGTGGPVPGALVQILPVGSEVPFKSTLSLQDGVYLLIGLPAGRFVVRVRAEGYEERRIEVTLTEGQVLDLDIQLGEIPPTPPPTTPPVIELNAECINVSKVYDWVFAPFRESQKVMIPPDCRGIVEDALALGEDVTISCSTGATTCRVIGYENGSPGVVNVRIEIPVSLTLETEDGGSCTIDYRAYLDRSLAVCIPDGLNAGNIDCSLLEVKCMADGGVLTDQFFEINLLACLQIEVHANVTLEVLAEFCFPRGNPEFVDQDANSSCDFPEWPPNC</sequence>
<dbReference type="Gene3D" id="2.60.40.1170">
    <property type="entry name" value="Mu homology domain, subdomain B"/>
    <property type="match status" value="1"/>
</dbReference>
<dbReference type="PANTHER" id="PTHR36108">
    <property type="entry name" value="COLOSSIN-B-RELATED"/>
    <property type="match status" value="1"/>
</dbReference>
<dbReference type="RefSeq" id="WP_063190836.1">
    <property type="nucleotide sequence ID" value="NZ_JBLGCT010000001.1"/>
</dbReference>
<dbReference type="InterPro" id="IPR008969">
    <property type="entry name" value="CarboxyPept-like_regulatory"/>
</dbReference>
<keyword evidence="2" id="KW-0964">Secreted</keyword>
<reference evidence="5" key="1">
    <citation type="submission" date="2016-01" db="EMBL/GenBank/DDBJ databases">
        <title>Whole genome sequencing of Bhargavaea cecembensis T14.</title>
        <authorList>
            <person name="Hong K.W."/>
        </authorList>
    </citation>
    <scope>NUCLEOTIDE SEQUENCE [LARGE SCALE GENOMIC DNA]</scope>
    <source>
        <strain evidence="5">M19</strain>
    </source>
</reference>
<dbReference type="EMBL" id="LQQY01000009">
    <property type="protein sequence ID" value="KZE50863.1"/>
    <property type="molecule type" value="Genomic_DNA"/>
</dbReference>
<dbReference type="SUPFAM" id="SSF49452">
    <property type="entry name" value="Starch-binding domain-like"/>
    <property type="match status" value="13"/>
</dbReference>
<dbReference type="GO" id="GO:0030246">
    <property type="term" value="F:carbohydrate binding"/>
    <property type="evidence" value="ECO:0007669"/>
    <property type="project" value="InterPro"/>
</dbReference>
<accession>A0A161TAT9</accession>
<name>A0A161TAT9_9BACI</name>
<organism evidence="4 5">
    <name type="scientific">Rossellomorea marisflavi</name>
    <dbReference type="NCBI Taxonomy" id="189381"/>
    <lineage>
        <taxon>Bacteria</taxon>
        <taxon>Bacillati</taxon>
        <taxon>Bacillota</taxon>
        <taxon>Bacilli</taxon>
        <taxon>Bacillales</taxon>
        <taxon>Bacillaceae</taxon>
        <taxon>Rossellomorea</taxon>
    </lineage>
</organism>
<dbReference type="PANTHER" id="PTHR36108:SF13">
    <property type="entry name" value="COLOSSIN-B-RELATED"/>
    <property type="match status" value="1"/>
</dbReference>
<proteinExistence type="inferred from homology"/>
<dbReference type="OrthoDB" id="176752at2"/>
<dbReference type="SUPFAM" id="SSF49464">
    <property type="entry name" value="Carboxypeptidase regulatory domain-like"/>
    <property type="match status" value="7"/>
</dbReference>
<dbReference type="Gene3D" id="2.60.40.1120">
    <property type="entry name" value="Carboxypeptidase-like, regulatory domain"/>
    <property type="match status" value="22"/>
</dbReference>
<evidence type="ECO:0000313" key="5">
    <source>
        <dbReference type="Proteomes" id="UP000076510"/>
    </source>
</evidence>
<evidence type="ECO:0008006" key="6">
    <source>
        <dbReference type="Google" id="ProtNLM"/>
    </source>
</evidence>
<dbReference type="SUPFAM" id="SSF49478">
    <property type="entry name" value="Cna protein B-type domain"/>
    <property type="match status" value="3"/>
</dbReference>
<keyword evidence="3" id="KW-0732">Signal</keyword>
<evidence type="ECO:0000256" key="3">
    <source>
        <dbReference type="ARBA" id="ARBA00022729"/>
    </source>
</evidence>
<evidence type="ECO:0000313" key="4">
    <source>
        <dbReference type="EMBL" id="KZE50863.1"/>
    </source>
</evidence>
<dbReference type="Pfam" id="PF13620">
    <property type="entry name" value="CarboxypepD_reg"/>
    <property type="match status" value="21"/>
</dbReference>
<dbReference type="Proteomes" id="UP000076510">
    <property type="component" value="Unassembled WGS sequence"/>
</dbReference>
<gene>
    <name evidence="4" type="ORF">AV649_15905</name>
</gene>
<comment type="similarity">
    <text evidence="1">Belongs to the serine-aspartate repeat-containing protein (SDr) family.</text>
</comment>
<evidence type="ECO:0000256" key="1">
    <source>
        <dbReference type="ARBA" id="ARBA00007257"/>
    </source>
</evidence>
<comment type="caution">
    <text evidence="4">The sequence shown here is derived from an EMBL/GenBank/DDBJ whole genome shotgun (WGS) entry which is preliminary data.</text>
</comment>
<protein>
    <recommendedName>
        <fullName evidence="6">DUF11 domain-containing protein</fullName>
    </recommendedName>
</protein>
<dbReference type="InterPro" id="IPR013784">
    <property type="entry name" value="Carb-bd-like_fold"/>
</dbReference>
<evidence type="ECO:0000256" key="2">
    <source>
        <dbReference type="ARBA" id="ARBA00022525"/>
    </source>
</evidence>